<dbReference type="Gene3D" id="3.40.50.2300">
    <property type="match status" value="2"/>
</dbReference>
<evidence type="ECO:0000256" key="1">
    <source>
        <dbReference type="ARBA" id="ARBA00023015"/>
    </source>
</evidence>
<keyword evidence="2" id="KW-0238">DNA-binding</keyword>
<evidence type="ECO:0000256" key="2">
    <source>
        <dbReference type="ARBA" id="ARBA00023125"/>
    </source>
</evidence>
<protein>
    <submittedName>
        <fullName evidence="5">HTH-type transcriptional repressor PurR</fullName>
    </submittedName>
</protein>
<name>A0A645JUD7_9ZZZZ</name>
<organism evidence="5">
    <name type="scientific">bioreactor metagenome</name>
    <dbReference type="NCBI Taxonomy" id="1076179"/>
    <lineage>
        <taxon>unclassified sequences</taxon>
        <taxon>metagenomes</taxon>
        <taxon>ecological metagenomes</taxon>
    </lineage>
</organism>
<dbReference type="SUPFAM" id="SSF53822">
    <property type="entry name" value="Periplasmic binding protein-like I"/>
    <property type="match status" value="1"/>
</dbReference>
<dbReference type="InterPro" id="IPR046335">
    <property type="entry name" value="LacI/GalR-like_sensor"/>
</dbReference>
<dbReference type="PANTHER" id="PTHR30146">
    <property type="entry name" value="LACI-RELATED TRANSCRIPTIONAL REPRESSOR"/>
    <property type="match status" value="1"/>
</dbReference>
<evidence type="ECO:0000256" key="3">
    <source>
        <dbReference type="ARBA" id="ARBA00023163"/>
    </source>
</evidence>
<keyword evidence="3" id="KW-0804">Transcription</keyword>
<reference evidence="5" key="1">
    <citation type="submission" date="2019-08" db="EMBL/GenBank/DDBJ databases">
        <authorList>
            <person name="Kucharzyk K."/>
            <person name="Murdoch R.W."/>
            <person name="Higgins S."/>
            <person name="Loffler F."/>
        </authorList>
    </citation>
    <scope>NUCLEOTIDE SEQUENCE</scope>
</reference>
<dbReference type="EMBL" id="VSSQ01141530">
    <property type="protein sequence ID" value="MPN62873.1"/>
    <property type="molecule type" value="Genomic_DNA"/>
</dbReference>
<gene>
    <name evidence="5" type="primary">purR_90</name>
    <name evidence="5" type="ORF">SDC9_210626</name>
</gene>
<dbReference type="InterPro" id="IPR028082">
    <property type="entry name" value="Peripla_BP_I"/>
</dbReference>
<proteinExistence type="predicted"/>
<dbReference type="Pfam" id="PF13377">
    <property type="entry name" value="Peripla_BP_3"/>
    <property type="match status" value="1"/>
</dbReference>
<dbReference type="GO" id="GO:0000976">
    <property type="term" value="F:transcription cis-regulatory region binding"/>
    <property type="evidence" value="ECO:0007669"/>
    <property type="project" value="TreeGrafter"/>
</dbReference>
<feature type="domain" description="Transcriptional regulator LacI/GalR-like sensor" evidence="4">
    <location>
        <begin position="2"/>
        <end position="76"/>
    </location>
</feature>
<dbReference type="AlphaFoldDB" id="A0A645JUD7"/>
<keyword evidence="1" id="KW-0805">Transcription regulation</keyword>
<evidence type="ECO:0000313" key="5">
    <source>
        <dbReference type="EMBL" id="MPN62873.1"/>
    </source>
</evidence>
<dbReference type="PANTHER" id="PTHR30146:SF146">
    <property type="entry name" value="HTH-TYPE TRANSCRIPTIONAL REGULATOR TRER"/>
    <property type="match status" value="1"/>
</dbReference>
<dbReference type="GO" id="GO:0003700">
    <property type="term" value="F:DNA-binding transcription factor activity"/>
    <property type="evidence" value="ECO:0007669"/>
    <property type="project" value="TreeGrafter"/>
</dbReference>
<comment type="caution">
    <text evidence="5">The sequence shown here is derived from an EMBL/GenBank/DDBJ whole genome shotgun (WGS) entry which is preliminary data.</text>
</comment>
<sequence length="80" mass="8937">MHEMGVKCPDDIALAGYDNAEFSQYLYPALTTVDNRLREISKQAVRILVDRIEGRSGTGALPNQTFTPQLIIRDSTIRKG</sequence>
<evidence type="ECO:0000259" key="4">
    <source>
        <dbReference type="Pfam" id="PF13377"/>
    </source>
</evidence>
<accession>A0A645JUD7</accession>